<dbReference type="AlphaFoldDB" id="A0A433SHD6"/>
<protein>
    <submittedName>
        <fullName evidence="1">Uncharacterized protein</fullName>
    </submittedName>
</protein>
<keyword evidence="2" id="KW-1185">Reference proteome</keyword>
<name>A0A433SHD6_9BURK</name>
<comment type="caution">
    <text evidence="1">The sequence shown here is derived from an EMBL/GenBank/DDBJ whole genome shotgun (WGS) entry which is preliminary data.</text>
</comment>
<proteinExistence type="predicted"/>
<evidence type="ECO:0000313" key="2">
    <source>
        <dbReference type="Proteomes" id="UP000286947"/>
    </source>
</evidence>
<gene>
    <name evidence="1" type="ORF">CUZ56_00617</name>
</gene>
<dbReference type="EMBL" id="PQSP01000001">
    <property type="protein sequence ID" value="RUS68132.1"/>
    <property type="molecule type" value="Genomic_DNA"/>
</dbReference>
<dbReference type="Proteomes" id="UP000286947">
    <property type="component" value="Unassembled WGS sequence"/>
</dbReference>
<organism evidence="1 2">
    <name type="scientific">Saezia sanguinis</name>
    <dbReference type="NCBI Taxonomy" id="1965230"/>
    <lineage>
        <taxon>Bacteria</taxon>
        <taxon>Pseudomonadati</taxon>
        <taxon>Pseudomonadota</taxon>
        <taxon>Betaproteobacteria</taxon>
        <taxon>Burkholderiales</taxon>
        <taxon>Saeziaceae</taxon>
        <taxon>Saezia</taxon>
    </lineage>
</organism>
<evidence type="ECO:0000313" key="1">
    <source>
        <dbReference type="EMBL" id="RUS68132.1"/>
    </source>
</evidence>
<reference evidence="1 2" key="1">
    <citation type="submission" date="2018-01" db="EMBL/GenBank/DDBJ databases">
        <title>Saezia sanguinis gen. nov., sp. nov., in the order Burkholderiales isolated from human blood.</title>
        <authorList>
            <person name="Medina-Pascual M.J."/>
            <person name="Valdezate S."/>
            <person name="Monzon S."/>
            <person name="Cuesta I."/>
            <person name="Carrasco G."/>
            <person name="Villalon P."/>
            <person name="Saez-Nieto J.A."/>
        </authorList>
    </citation>
    <scope>NUCLEOTIDE SEQUENCE [LARGE SCALE GENOMIC DNA]</scope>
    <source>
        <strain evidence="1 2">CNM695-12</strain>
    </source>
</reference>
<sequence>MRMALCMTELMLQKTGLRSLKTRQSVLCDAQTMLIVPYAGCYGINLKCIDCQLWLFHK</sequence>
<accession>A0A433SHD6</accession>